<keyword evidence="3" id="KW-0012">Acyltransferase</keyword>
<dbReference type="GeneTree" id="ENSGT01150000286917"/>
<accession>A0A4W6D9Q3</accession>
<dbReference type="Gene3D" id="3.30.559.70">
    <property type="entry name" value="Choline/Carnitine o-acyltransferase, domain 2"/>
    <property type="match status" value="1"/>
</dbReference>
<evidence type="ECO:0000256" key="2">
    <source>
        <dbReference type="ARBA" id="ARBA00022679"/>
    </source>
</evidence>
<reference evidence="6" key="2">
    <citation type="submission" date="2025-08" db="UniProtKB">
        <authorList>
            <consortium name="Ensembl"/>
        </authorList>
    </citation>
    <scope>IDENTIFICATION</scope>
</reference>
<keyword evidence="7" id="KW-1185">Reference proteome</keyword>
<sequence length="608" mass="68352">SLSAGSRTVLKTWIMKPASAALVAGKNLTQQSGLPSQPVPPLKQTCELYLSIVEPIVGAEELKHTKKLVGEFLKAGGVGEKLQRSLERKACNTENWVSSTYIYVKNIYLNDRKPVVIYANVTKLTINDIELMLNDCMFYSETLPAEYMGGKPLCMKQYEQVLSSCRIPGLKTDTLVFHSKGPNPPKHISVIHNCQFFMLDVYNSDGTLLTADQLCVQLEKICNASLQTNMEPVGILTTQYRDIWSKTYAGLIKDKTNKESLSAIERSIFTVCLDKVMPPVSDEMNHTSTILQMLHGGGSQYNSGNRWFDKGMQIIIGEDGTYGTNISHAGADGTTLNRLVEHTIEYMRKPQTMQSAMEPLPMPQKLHFNITPDIKMDIEEAKQHIDKILNVVAELHYLFGQKLFYVCWNIFVENIFLISFVRMYQQCCGVIEPASLRMFRHGRIDTIHSSSSASVAFVKAFDDPKKQKLDLLDKAIKAHIWYINMAISGQAVQGHFMGLQNQAVEEKIPMPEIFTDTSFTKVFNFQISTSQVRTKFETLGHLPCVGPEKLGIYAVCYGVMNDHINIMVSCFKDSNTCKENNTAHLIQALKDALLDMMKLVEETPRAKL</sequence>
<dbReference type="PANTHER" id="PTHR22589">
    <property type="entry name" value="CARNITINE O-ACYLTRANSFERASE"/>
    <property type="match status" value="1"/>
</dbReference>
<comment type="similarity">
    <text evidence="1">Belongs to the carnitine/choline acetyltransferase family.</text>
</comment>
<evidence type="ECO:0000256" key="4">
    <source>
        <dbReference type="PIRSR" id="PIRSR600542-1"/>
    </source>
</evidence>
<feature type="domain" description="Choline/carnitine acyltransferase" evidence="5">
    <location>
        <begin position="38"/>
        <end position="590"/>
    </location>
</feature>
<evidence type="ECO:0000256" key="1">
    <source>
        <dbReference type="ARBA" id="ARBA00005232"/>
    </source>
</evidence>
<dbReference type="STRING" id="8187.ENSLCAP00010021593"/>
<proteinExistence type="inferred from homology"/>
<dbReference type="Proteomes" id="UP000314980">
    <property type="component" value="Unassembled WGS sequence"/>
</dbReference>
<evidence type="ECO:0000256" key="3">
    <source>
        <dbReference type="ARBA" id="ARBA00023315"/>
    </source>
</evidence>
<keyword evidence="2" id="KW-0808">Transferase</keyword>
<feature type="active site" description="Proton acceptor" evidence="4">
    <location>
        <position position="328"/>
    </location>
</feature>
<dbReference type="PANTHER" id="PTHR22589:SF50">
    <property type="entry name" value="CARNITINE O-ACETYLTRANSFERASE"/>
    <property type="match status" value="1"/>
</dbReference>
<dbReference type="InterPro" id="IPR000542">
    <property type="entry name" value="Carn_acyl_trans"/>
</dbReference>
<dbReference type="Gene3D" id="3.30.559.10">
    <property type="entry name" value="Chloramphenicol acetyltransferase-like domain"/>
    <property type="match status" value="1"/>
</dbReference>
<dbReference type="AlphaFoldDB" id="A0A4W6D9Q3"/>
<evidence type="ECO:0000259" key="5">
    <source>
        <dbReference type="Pfam" id="PF00755"/>
    </source>
</evidence>
<dbReference type="GO" id="GO:0005777">
    <property type="term" value="C:peroxisome"/>
    <property type="evidence" value="ECO:0007669"/>
    <property type="project" value="TreeGrafter"/>
</dbReference>
<organism evidence="6 7">
    <name type="scientific">Lates calcarifer</name>
    <name type="common">Barramundi</name>
    <name type="synonym">Holocentrus calcarifer</name>
    <dbReference type="NCBI Taxonomy" id="8187"/>
    <lineage>
        <taxon>Eukaryota</taxon>
        <taxon>Metazoa</taxon>
        <taxon>Chordata</taxon>
        <taxon>Craniata</taxon>
        <taxon>Vertebrata</taxon>
        <taxon>Euteleostomi</taxon>
        <taxon>Actinopterygii</taxon>
        <taxon>Neopterygii</taxon>
        <taxon>Teleostei</taxon>
        <taxon>Neoteleostei</taxon>
        <taxon>Acanthomorphata</taxon>
        <taxon>Carangaria</taxon>
        <taxon>Carangaria incertae sedis</taxon>
        <taxon>Centropomidae</taxon>
        <taxon>Lates</taxon>
    </lineage>
</organism>
<gene>
    <name evidence="6" type="primary">CRAT</name>
</gene>
<protein>
    <submittedName>
        <fullName evidence="6">Carnitine O-acetyltransferase a</fullName>
    </submittedName>
</protein>
<evidence type="ECO:0000313" key="7">
    <source>
        <dbReference type="Proteomes" id="UP000314980"/>
    </source>
</evidence>
<dbReference type="Ensembl" id="ENSLCAT00010022062.1">
    <property type="protein sequence ID" value="ENSLCAP00010021593.1"/>
    <property type="gene ID" value="ENSLCAG00010010168.1"/>
</dbReference>
<evidence type="ECO:0000313" key="6">
    <source>
        <dbReference type="Ensembl" id="ENSLCAP00010021593.1"/>
    </source>
</evidence>
<dbReference type="InterPro" id="IPR039551">
    <property type="entry name" value="Cho/carn_acyl_trans"/>
</dbReference>
<reference evidence="7" key="1">
    <citation type="submission" date="2015-09" db="EMBL/GenBank/DDBJ databases">
        <authorList>
            <person name="Sai Rama Sridatta P."/>
        </authorList>
    </citation>
    <scope>NUCLEOTIDE SEQUENCE [LARGE SCALE GENOMIC DNA]</scope>
</reference>
<reference evidence="6" key="3">
    <citation type="submission" date="2025-09" db="UniProtKB">
        <authorList>
            <consortium name="Ensembl"/>
        </authorList>
    </citation>
    <scope>IDENTIFICATION</scope>
</reference>
<dbReference type="InterPro" id="IPR023213">
    <property type="entry name" value="CAT-like_dom_sf"/>
</dbReference>
<dbReference type="FunFam" id="3.30.559.70:FF:000002">
    <property type="entry name" value="Carnitine O-acetyltransferase"/>
    <property type="match status" value="1"/>
</dbReference>
<dbReference type="InterPro" id="IPR042231">
    <property type="entry name" value="Cho/carn_acyl_trans_2"/>
</dbReference>
<dbReference type="SUPFAM" id="SSF52777">
    <property type="entry name" value="CoA-dependent acyltransferases"/>
    <property type="match status" value="2"/>
</dbReference>
<dbReference type="Pfam" id="PF00755">
    <property type="entry name" value="Carn_acyltransf"/>
    <property type="match status" value="1"/>
</dbReference>
<dbReference type="GO" id="GO:0004092">
    <property type="term" value="F:carnitine O-acetyltransferase activity"/>
    <property type="evidence" value="ECO:0007669"/>
    <property type="project" value="TreeGrafter"/>
</dbReference>
<dbReference type="GO" id="GO:0019254">
    <property type="term" value="P:carnitine metabolic process, CoA-linked"/>
    <property type="evidence" value="ECO:0007669"/>
    <property type="project" value="TreeGrafter"/>
</dbReference>
<dbReference type="InParanoid" id="A0A4W6D9Q3"/>
<name>A0A4W6D9Q3_LATCA</name>